<dbReference type="PANTHER" id="PTHR41286:SF1">
    <property type="entry name" value="HNH NUCLEASE YAJD-RELATED"/>
    <property type="match status" value="1"/>
</dbReference>
<dbReference type="Proteomes" id="UP000028480">
    <property type="component" value="Unassembled WGS sequence"/>
</dbReference>
<comment type="similarity">
    <text evidence="3">Belongs to the HNH nuclease family.</text>
</comment>
<feature type="compositionally biased region" description="Basic and acidic residues" evidence="5">
    <location>
        <begin position="22"/>
        <end position="38"/>
    </location>
</feature>
<dbReference type="GO" id="GO:0003676">
    <property type="term" value="F:nucleic acid binding"/>
    <property type="evidence" value="ECO:0007669"/>
    <property type="project" value="InterPro"/>
</dbReference>
<evidence type="ECO:0000313" key="7">
    <source>
        <dbReference type="EMBL" id="CDH33217.1"/>
    </source>
</evidence>
<evidence type="ECO:0000256" key="3">
    <source>
        <dbReference type="ARBA" id="ARBA00038412"/>
    </source>
</evidence>
<name>A0A077QAJ6_XENBV</name>
<dbReference type="Pfam" id="PF01844">
    <property type="entry name" value="HNH"/>
    <property type="match status" value="1"/>
</dbReference>
<dbReference type="RefSeq" id="WP_038188314.1">
    <property type="nucleotide sequence ID" value="NZ_CAWLWA010000175.1"/>
</dbReference>
<evidence type="ECO:0000256" key="5">
    <source>
        <dbReference type="SAM" id="MobiDB-lite"/>
    </source>
</evidence>
<dbReference type="GO" id="GO:0004519">
    <property type="term" value="F:endonuclease activity"/>
    <property type="evidence" value="ECO:0007669"/>
    <property type="project" value="InterPro"/>
</dbReference>
<evidence type="ECO:0000259" key="6">
    <source>
        <dbReference type="SMART" id="SM00507"/>
    </source>
</evidence>
<feature type="domain" description="HNH nuclease" evidence="6">
    <location>
        <begin position="52"/>
        <end position="108"/>
    </location>
</feature>
<keyword evidence="1" id="KW-0540">Nuclease</keyword>
<feature type="region of interest" description="Disordered" evidence="5">
    <location>
        <begin position="22"/>
        <end position="45"/>
    </location>
</feature>
<dbReference type="CDD" id="cd00085">
    <property type="entry name" value="HNHc"/>
    <property type="match status" value="1"/>
</dbReference>
<dbReference type="GO" id="GO:0016787">
    <property type="term" value="F:hydrolase activity"/>
    <property type="evidence" value="ECO:0007669"/>
    <property type="project" value="UniProtKB-KW"/>
</dbReference>
<keyword evidence="2" id="KW-0378">Hydrolase</keyword>
<dbReference type="AlphaFoldDB" id="A0A077QAJ6"/>
<dbReference type="Gene3D" id="1.10.30.50">
    <property type="match status" value="1"/>
</dbReference>
<dbReference type="SMART" id="SM00507">
    <property type="entry name" value="HNHc"/>
    <property type="match status" value="1"/>
</dbReference>
<organism evidence="7">
    <name type="scientific">Xenorhabdus bovienii str. Intermedium</name>
    <dbReference type="NCBI Taxonomy" id="1379677"/>
    <lineage>
        <taxon>Bacteria</taxon>
        <taxon>Pseudomonadati</taxon>
        <taxon>Pseudomonadota</taxon>
        <taxon>Gammaproteobacteria</taxon>
        <taxon>Enterobacterales</taxon>
        <taxon>Morganellaceae</taxon>
        <taxon>Xenorhabdus</taxon>
    </lineage>
</organism>
<dbReference type="EMBL" id="CBTB010000165">
    <property type="protein sequence ID" value="CDH33217.1"/>
    <property type="molecule type" value="Genomic_DNA"/>
</dbReference>
<dbReference type="HOGENOM" id="CLU_108879_4_0_6"/>
<protein>
    <recommendedName>
        <fullName evidence="4">Putative HNH nuclease YajD</fullName>
    </recommendedName>
</protein>
<dbReference type="InterPro" id="IPR003615">
    <property type="entry name" value="HNH_nuc"/>
</dbReference>
<comment type="caution">
    <text evidence="7">The sequence shown here is derived from an EMBL/GenBank/DDBJ whole genome shotgun (WGS) entry which is preliminary data.</text>
</comment>
<dbReference type="GO" id="GO:0005829">
    <property type="term" value="C:cytosol"/>
    <property type="evidence" value="ECO:0007669"/>
    <property type="project" value="TreeGrafter"/>
</dbReference>
<proteinExistence type="inferred from homology"/>
<evidence type="ECO:0000256" key="1">
    <source>
        <dbReference type="ARBA" id="ARBA00022722"/>
    </source>
</evidence>
<accession>A0A077QAJ6</accession>
<gene>
    <name evidence="7" type="ORF">XBI1_2470014</name>
</gene>
<dbReference type="InterPro" id="IPR002711">
    <property type="entry name" value="HNH"/>
</dbReference>
<sequence>MPWQPLKRCSYPNCRERVKSGRCEQHQREARRPQDKQRGTRTQRGYSNRWGRYRLHYLKANPLCAHCLQQSIYTPATIVDHIIPIQGDADVLFWPASNHQALCQTCHNRKTVQTDPITKAKRKQGIYREQETEAARYRDWLIKEQSLNEITEWGYQK</sequence>
<dbReference type="GO" id="GO:0008270">
    <property type="term" value="F:zinc ion binding"/>
    <property type="evidence" value="ECO:0007669"/>
    <property type="project" value="InterPro"/>
</dbReference>
<evidence type="ECO:0000256" key="2">
    <source>
        <dbReference type="ARBA" id="ARBA00022801"/>
    </source>
</evidence>
<reference evidence="7" key="1">
    <citation type="submission" date="2013-07" db="EMBL/GenBank/DDBJ databases">
        <title>Sub-species coevolution in mutualistic symbiosis.</title>
        <authorList>
            <person name="Murfin K."/>
            <person name="Klassen J."/>
            <person name="Lee M."/>
            <person name="Forst S."/>
            <person name="Stock P."/>
            <person name="Goodrich-Blair H."/>
        </authorList>
    </citation>
    <scope>NUCLEOTIDE SEQUENCE [LARGE SCALE GENOMIC DNA]</scope>
    <source>
        <strain evidence="7">Intermedium</strain>
    </source>
</reference>
<evidence type="ECO:0000256" key="4">
    <source>
        <dbReference type="ARBA" id="ARBA00040194"/>
    </source>
</evidence>
<dbReference type="PANTHER" id="PTHR41286">
    <property type="entry name" value="HNH NUCLEASE YAJD-RELATED"/>
    <property type="match status" value="1"/>
</dbReference>